<feature type="compositionally biased region" description="Polar residues" evidence="1">
    <location>
        <begin position="66"/>
        <end position="84"/>
    </location>
</feature>
<name>A0A8S1HLY6_9PELO</name>
<dbReference type="EMBL" id="CAJGYM010000066">
    <property type="protein sequence ID" value="CAD6196060.1"/>
    <property type="molecule type" value="Genomic_DNA"/>
</dbReference>
<dbReference type="OrthoDB" id="10623533at2759"/>
<dbReference type="Proteomes" id="UP000835052">
    <property type="component" value="Unassembled WGS sequence"/>
</dbReference>
<sequence length="84" mass="9670">MATISPTGKDVSLPELLRRLKLQEKNLCLMRKEMEKRKELWRAAIYEVDELESEAKLIRPLKETEASQSVQPSTPESNGNEENN</sequence>
<proteinExistence type="predicted"/>
<evidence type="ECO:0000313" key="2">
    <source>
        <dbReference type="EMBL" id="CAD6196060.1"/>
    </source>
</evidence>
<dbReference type="AlphaFoldDB" id="A0A8S1HLY6"/>
<feature type="region of interest" description="Disordered" evidence="1">
    <location>
        <begin position="59"/>
        <end position="84"/>
    </location>
</feature>
<evidence type="ECO:0000313" key="3">
    <source>
        <dbReference type="Proteomes" id="UP000835052"/>
    </source>
</evidence>
<accession>A0A8S1HLY6</accession>
<comment type="caution">
    <text evidence="2">The sequence shown here is derived from an EMBL/GenBank/DDBJ whole genome shotgun (WGS) entry which is preliminary data.</text>
</comment>
<protein>
    <submittedName>
        <fullName evidence="2">Uncharacterized protein</fullName>
    </submittedName>
</protein>
<evidence type="ECO:0000256" key="1">
    <source>
        <dbReference type="SAM" id="MobiDB-lite"/>
    </source>
</evidence>
<reference evidence="2" key="1">
    <citation type="submission" date="2020-10" db="EMBL/GenBank/DDBJ databases">
        <authorList>
            <person name="Kikuchi T."/>
        </authorList>
    </citation>
    <scope>NUCLEOTIDE SEQUENCE</scope>
    <source>
        <strain evidence="2">NKZ352</strain>
    </source>
</reference>
<gene>
    <name evidence="2" type="ORF">CAUJ_LOCUS11976</name>
</gene>
<keyword evidence="3" id="KW-1185">Reference proteome</keyword>
<organism evidence="2 3">
    <name type="scientific">Caenorhabditis auriculariae</name>
    <dbReference type="NCBI Taxonomy" id="2777116"/>
    <lineage>
        <taxon>Eukaryota</taxon>
        <taxon>Metazoa</taxon>
        <taxon>Ecdysozoa</taxon>
        <taxon>Nematoda</taxon>
        <taxon>Chromadorea</taxon>
        <taxon>Rhabditida</taxon>
        <taxon>Rhabditina</taxon>
        <taxon>Rhabditomorpha</taxon>
        <taxon>Rhabditoidea</taxon>
        <taxon>Rhabditidae</taxon>
        <taxon>Peloderinae</taxon>
        <taxon>Caenorhabditis</taxon>
    </lineage>
</organism>